<evidence type="ECO:0000313" key="16">
    <source>
        <dbReference type="EMBL" id="MBC5771145.1"/>
    </source>
</evidence>
<dbReference type="FunFam" id="1.10.150.20:FF:000002">
    <property type="entry name" value="DNA polymerase I"/>
    <property type="match status" value="1"/>
</dbReference>
<proteinExistence type="inferred from homology"/>
<dbReference type="Gene3D" id="1.20.1060.10">
    <property type="entry name" value="Taq DNA Polymerase, Chain T, domain 4"/>
    <property type="match status" value="1"/>
</dbReference>
<dbReference type="InterPro" id="IPR036279">
    <property type="entry name" value="5-3_exonuclease_C_sf"/>
</dbReference>
<dbReference type="SMART" id="SM00279">
    <property type="entry name" value="HhH2"/>
    <property type="match status" value="1"/>
</dbReference>
<evidence type="ECO:0000256" key="10">
    <source>
        <dbReference type="ARBA" id="ARBA00023204"/>
    </source>
</evidence>
<evidence type="ECO:0000256" key="11">
    <source>
        <dbReference type="ARBA" id="ARBA00049244"/>
    </source>
</evidence>
<evidence type="ECO:0000256" key="4">
    <source>
        <dbReference type="ARBA" id="ARBA00022679"/>
    </source>
</evidence>
<evidence type="ECO:0000256" key="13">
    <source>
        <dbReference type="RuleBase" id="RU004460"/>
    </source>
</evidence>
<dbReference type="InterPro" id="IPR012337">
    <property type="entry name" value="RNaseH-like_sf"/>
</dbReference>
<dbReference type="CDD" id="cd08637">
    <property type="entry name" value="DNA_pol_A_pol_I_C"/>
    <property type="match status" value="1"/>
</dbReference>
<dbReference type="SUPFAM" id="SSF53098">
    <property type="entry name" value="Ribonuclease H-like"/>
    <property type="match status" value="1"/>
</dbReference>
<evidence type="ECO:0000259" key="15">
    <source>
        <dbReference type="SMART" id="SM00482"/>
    </source>
</evidence>
<keyword evidence="5 13" id="KW-0548">Nucleotidyltransferase</keyword>
<dbReference type="InterPro" id="IPR029060">
    <property type="entry name" value="PIN-like_dom_sf"/>
</dbReference>
<dbReference type="AlphaFoldDB" id="A0A923MJA8"/>
<organism evidence="16 17">
    <name type="scientific">Dysosmobacter segnis</name>
    <dbReference type="NCBI Taxonomy" id="2763042"/>
    <lineage>
        <taxon>Bacteria</taxon>
        <taxon>Bacillati</taxon>
        <taxon>Bacillota</taxon>
        <taxon>Clostridia</taxon>
        <taxon>Eubacteriales</taxon>
        <taxon>Oscillospiraceae</taxon>
        <taxon>Dysosmobacter</taxon>
    </lineage>
</organism>
<keyword evidence="13" id="KW-0269">Exonuclease</keyword>
<comment type="caution">
    <text evidence="16">The sequence shown here is derived from an EMBL/GenBank/DDBJ whole genome shotgun (WGS) entry which is preliminary data.</text>
</comment>
<dbReference type="CDD" id="cd09859">
    <property type="entry name" value="PIN_53EXO"/>
    <property type="match status" value="1"/>
</dbReference>
<comment type="subunit">
    <text evidence="13">Single-chain monomer with multiple functions.</text>
</comment>
<dbReference type="CDD" id="cd09898">
    <property type="entry name" value="H3TH_53EXO"/>
    <property type="match status" value="1"/>
</dbReference>
<dbReference type="InterPro" id="IPR001098">
    <property type="entry name" value="DNA-dir_DNA_pol_A_palm_dom"/>
</dbReference>
<sequence>MKCMVIDGNSIINRAYYGIRPLTNREGLYTHAVFGFLTTLLRLKEEERPDALCVTFDLHAPTFRHKADEAYKATRKPMPEELRMQVPVLKEVLDTLNIPRYEMEGWEADDLIGTISRKCEAAGWDCVVVTGDKDSLQLITDRTKVKLVSTRMGQTTTKDMTPETFRAQYGFEPIHMIDLKALMGDTSDNIPGVPGVGEKTAMDLIQKYGSVDAIYEKLPDIDAKPAAIKKLTAGEDAARHSYWLATIVTDAPLSFDPAENRVQEPTPAAYPLFLKLEFSKLIEKMGLRPEETAPADAAPDVTVTAERITEESRAREVLELFRKADHVTVLALPDLSGVIADCDTGADTALSAEFFFERYTGDWNALLNALFAADIKKVSHNVKDLTRTLLENGLNAEGFIFDTALAAYLADATSGKYEIGQLFAGYFHTELVKPVHLEPDAFSLLGDVTAAEAAFHSYTSAVDALYGVLAPKLKELDLWDLYATAELPLCRVLAEMELAGCRVDKGALVSFGEMLSEKAAALEQGIYNMAGEEFNINSPKQLGEILFGKLGLPHGKKTKTGWSTNADVLEKLRYEAPIVGAVLEYRQYAKLKSTYAEGLLKAMDPDGRIRTRFQMTVTATGRLSSTEPNLQNIPTRTDLGSEIRRMFIPAEGCVLVDADYSQIELRLLAHISGDAAMQAAFTTGADIHTATAAQVFHVAPGDVTHEMRRRAKAVNFGIVYGISAFSLSQDIGVTVAEAKAYMEAYFATFPGVRKYMDDVVAKAKEQGYVETLFHRRRELPEIRSSNFNMRSFGERVALNMPIQGTAADIMKLAMVAVEKRLKRELPEAKLVLQVHDELIVECPEPQAEAAAKLLEEEMEQVAHLSVPLTAEAHWGRNWLEAKG</sequence>
<evidence type="ECO:0000256" key="9">
    <source>
        <dbReference type="ARBA" id="ARBA00023125"/>
    </source>
</evidence>
<dbReference type="NCBIfam" id="NF004397">
    <property type="entry name" value="PRK05755.1"/>
    <property type="match status" value="1"/>
</dbReference>
<dbReference type="Proteomes" id="UP000620327">
    <property type="component" value="Unassembled WGS sequence"/>
</dbReference>
<evidence type="ECO:0000256" key="5">
    <source>
        <dbReference type="ARBA" id="ARBA00022695"/>
    </source>
</evidence>
<keyword evidence="8 13" id="KW-0239">DNA-directed DNA polymerase</keyword>
<evidence type="ECO:0000256" key="1">
    <source>
        <dbReference type="ARBA" id="ARBA00007705"/>
    </source>
</evidence>
<dbReference type="Gene3D" id="1.10.150.20">
    <property type="entry name" value="5' to 3' exonuclease, C-terminal subdomain"/>
    <property type="match status" value="2"/>
</dbReference>
<dbReference type="Pfam" id="PF02739">
    <property type="entry name" value="5_3_exonuc_N"/>
    <property type="match status" value="1"/>
</dbReference>
<evidence type="ECO:0000313" key="17">
    <source>
        <dbReference type="Proteomes" id="UP000620327"/>
    </source>
</evidence>
<dbReference type="Pfam" id="PF01367">
    <property type="entry name" value="5_3_exonuc"/>
    <property type="match status" value="1"/>
</dbReference>
<dbReference type="InterPro" id="IPR008918">
    <property type="entry name" value="HhH2"/>
</dbReference>
<evidence type="ECO:0000256" key="8">
    <source>
        <dbReference type="ARBA" id="ARBA00022932"/>
    </source>
</evidence>
<accession>A0A923MJA8</accession>
<dbReference type="InterPro" id="IPR002421">
    <property type="entry name" value="5-3_exonuclease"/>
</dbReference>
<protein>
    <recommendedName>
        <fullName evidence="3 12">DNA polymerase I</fullName>
        <ecNumber evidence="2 12">2.7.7.7</ecNumber>
    </recommendedName>
</protein>
<dbReference type="Gene3D" id="3.40.50.1010">
    <property type="entry name" value="5'-nuclease"/>
    <property type="match status" value="1"/>
</dbReference>
<dbReference type="PRINTS" id="PR00868">
    <property type="entry name" value="DNAPOLI"/>
</dbReference>
<dbReference type="SMART" id="SM00475">
    <property type="entry name" value="53EXOc"/>
    <property type="match status" value="1"/>
</dbReference>
<dbReference type="GO" id="GO:0003677">
    <property type="term" value="F:DNA binding"/>
    <property type="evidence" value="ECO:0007669"/>
    <property type="project" value="UniProtKB-UniRule"/>
</dbReference>
<dbReference type="SUPFAM" id="SSF47807">
    <property type="entry name" value="5' to 3' exonuclease, C-terminal subdomain"/>
    <property type="match status" value="1"/>
</dbReference>
<dbReference type="SUPFAM" id="SSF56672">
    <property type="entry name" value="DNA/RNA polymerases"/>
    <property type="match status" value="1"/>
</dbReference>
<dbReference type="CDD" id="cd06140">
    <property type="entry name" value="DNA_polA_I_Bacillus_like_exo"/>
    <property type="match status" value="1"/>
</dbReference>
<comment type="catalytic activity">
    <reaction evidence="11 13">
        <text>DNA(n) + a 2'-deoxyribonucleoside 5'-triphosphate = DNA(n+1) + diphosphate</text>
        <dbReference type="Rhea" id="RHEA:22508"/>
        <dbReference type="Rhea" id="RHEA-COMP:17339"/>
        <dbReference type="Rhea" id="RHEA-COMP:17340"/>
        <dbReference type="ChEBI" id="CHEBI:33019"/>
        <dbReference type="ChEBI" id="CHEBI:61560"/>
        <dbReference type="ChEBI" id="CHEBI:173112"/>
        <dbReference type="EC" id="2.7.7.7"/>
    </reaction>
</comment>
<keyword evidence="17" id="KW-1185">Reference proteome</keyword>
<dbReference type="InterPro" id="IPR020045">
    <property type="entry name" value="DNA_polI_H3TH"/>
</dbReference>
<dbReference type="NCBIfam" id="TIGR00593">
    <property type="entry name" value="pola"/>
    <property type="match status" value="1"/>
</dbReference>
<dbReference type="RefSeq" id="WP_187015373.1">
    <property type="nucleotide sequence ID" value="NZ_JACOQI010000013.1"/>
</dbReference>
<feature type="domain" description="5'-3' exonuclease" evidence="14">
    <location>
        <begin position="1"/>
        <end position="263"/>
    </location>
</feature>
<dbReference type="EC" id="2.7.7.7" evidence="2 12"/>
<evidence type="ECO:0000256" key="12">
    <source>
        <dbReference type="NCBIfam" id="TIGR00593"/>
    </source>
</evidence>
<keyword evidence="9 13" id="KW-0238">DNA-binding</keyword>
<name>A0A923MJA8_9FIRM</name>
<dbReference type="EMBL" id="JACOQI010000013">
    <property type="protein sequence ID" value="MBC5771145.1"/>
    <property type="molecule type" value="Genomic_DNA"/>
</dbReference>
<evidence type="ECO:0000259" key="14">
    <source>
        <dbReference type="SMART" id="SM00475"/>
    </source>
</evidence>
<dbReference type="SMART" id="SM00482">
    <property type="entry name" value="POLAc"/>
    <property type="match status" value="1"/>
</dbReference>
<dbReference type="Gene3D" id="3.30.70.370">
    <property type="match status" value="1"/>
</dbReference>
<comment type="similarity">
    <text evidence="1 13">Belongs to the DNA polymerase type-A family.</text>
</comment>
<evidence type="ECO:0000256" key="2">
    <source>
        <dbReference type="ARBA" id="ARBA00012417"/>
    </source>
</evidence>
<evidence type="ECO:0000256" key="3">
    <source>
        <dbReference type="ARBA" id="ARBA00020311"/>
    </source>
</evidence>
<dbReference type="InterPro" id="IPR018320">
    <property type="entry name" value="DNA_polymerase_1"/>
</dbReference>
<keyword evidence="13" id="KW-0378">Hydrolase</keyword>
<comment type="function">
    <text evidence="13">In addition to polymerase activity, this DNA polymerase exhibits 5'-3' exonuclease activity.</text>
</comment>
<dbReference type="FunFam" id="1.20.1060.10:FF:000001">
    <property type="entry name" value="DNA polymerase I"/>
    <property type="match status" value="1"/>
</dbReference>
<dbReference type="PROSITE" id="PS00447">
    <property type="entry name" value="DNA_POLYMERASE_A"/>
    <property type="match status" value="1"/>
</dbReference>
<dbReference type="PANTHER" id="PTHR10133">
    <property type="entry name" value="DNA POLYMERASE I"/>
    <property type="match status" value="1"/>
</dbReference>
<dbReference type="GO" id="GO:0006302">
    <property type="term" value="P:double-strand break repair"/>
    <property type="evidence" value="ECO:0007669"/>
    <property type="project" value="TreeGrafter"/>
</dbReference>
<keyword evidence="6 13" id="KW-0235">DNA replication</keyword>
<reference evidence="16" key="1">
    <citation type="submission" date="2020-08" db="EMBL/GenBank/DDBJ databases">
        <title>Genome public.</title>
        <authorList>
            <person name="Liu C."/>
            <person name="Sun Q."/>
        </authorList>
    </citation>
    <scope>NUCLEOTIDE SEQUENCE</scope>
    <source>
        <strain evidence="16">BX15</strain>
    </source>
</reference>
<evidence type="ECO:0000256" key="6">
    <source>
        <dbReference type="ARBA" id="ARBA00022705"/>
    </source>
</evidence>
<dbReference type="GO" id="GO:0008409">
    <property type="term" value="F:5'-3' exonuclease activity"/>
    <property type="evidence" value="ECO:0007669"/>
    <property type="project" value="UniProtKB-UniRule"/>
</dbReference>
<dbReference type="Gene3D" id="3.30.420.10">
    <property type="entry name" value="Ribonuclease H-like superfamily/Ribonuclease H"/>
    <property type="match status" value="1"/>
</dbReference>
<keyword evidence="10 13" id="KW-0234">DNA repair</keyword>
<feature type="domain" description="DNA-directed DNA polymerase family A palm" evidence="15">
    <location>
        <begin position="640"/>
        <end position="846"/>
    </location>
</feature>
<dbReference type="GO" id="GO:0006261">
    <property type="term" value="P:DNA-templated DNA replication"/>
    <property type="evidence" value="ECO:0007669"/>
    <property type="project" value="UniProtKB-UniRule"/>
</dbReference>
<dbReference type="InterPro" id="IPR020046">
    <property type="entry name" value="5-3_exonucl_a-hlix_arch_N"/>
</dbReference>
<dbReference type="InterPro" id="IPR002298">
    <property type="entry name" value="DNA_polymerase_A"/>
</dbReference>
<gene>
    <name evidence="13 16" type="primary">polA</name>
    <name evidence="16" type="ORF">H8Z83_12595</name>
</gene>
<dbReference type="Pfam" id="PF00476">
    <property type="entry name" value="DNA_pol_A"/>
    <property type="match status" value="1"/>
</dbReference>
<keyword evidence="13" id="KW-0540">Nuclease</keyword>
<dbReference type="PANTHER" id="PTHR10133:SF27">
    <property type="entry name" value="DNA POLYMERASE NU"/>
    <property type="match status" value="1"/>
</dbReference>
<evidence type="ECO:0000256" key="7">
    <source>
        <dbReference type="ARBA" id="ARBA00022763"/>
    </source>
</evidence>
<dbReference type="InterPro" id="IPR043502">
    <property type="entry name" value="DNA/RNA_pol_sf"/>
</dbReference>
<dbReference type="InterPro" id="IPR036397">
    <property type="entry name" value="RNaseH_sf"/>
</dbReference>
<dbReference type="GO" id="GO:0003887">
    <property type="term" value="F:DNA-directed DNA polymerase activity"/>
    <property type="evidence" value="ECO:0007669"/>
    <property type="project" value="UniProtKB-UniRule"/>
</dbReference>
<dbReference type="FunFam" id="1.10.150.20:FF:000003">
    <property type="entry name" value="DNA polymerase I"/>
    <property type="match status" value="1"/>
</dbReference>
<keyword evidence="4 13" id="KW-0808">Transferase</keyword>
<dbReference type="SUPFAM" id="SSF88723">
    <property type="entry name" value="PIN domain-like"/>
    <property type="match status" value="1"/>
</dbReference>
<keyword evidence="7 13" id="KW-0227">DNA damage</keyword>
<dbReference type="InterPro" id="IPR019760">
    <property type="entry name" value="DNA-dir_DNA_pol_A_CS"/>
</dbReference>